<dbReference type="RefSeq" id="WP_253474666.1">
    <property type="nucleotide sequence ID" value="NZ_JALJXV010000002.1"/>
</dbReference>
<dbReference type="AlphaFoldDB" id="A0AAE3G230"/>
<evidence type="ECO:0000313" key="2">
    <source>
        <dbReference type="Proteomes" id="UP001205843"/>
    </source>
</evidence>
<dbReference type="InterPro" id="IPR038084">
    <property type="entry name" value="PduO/GlcC-like_sf"/>
</dbReference>
<dbReference type="Proteomes" id="UP001205843">
    <property type="component" value="Unassembled WGS sequence"/>
</dbReference>
<dbReference type="InterPro" id="IPR005624">
    <property type="entry name" value="PduO/GlcC-like"/>
</dbReference>
<protein>
    <submittedName>
        <fullName evidence="1">Uncharacterized protein GlcG (DUF336 family)</fullName>
    </submittedName>
</protein>
<evidence type="ECO:0000313" key="1">
    <source>
        <dbReference type="EMBL" id="MCP1673733.1"/>
    </source>
</evidence>
<proteinExistence type="predicted"/>
<dbReference type="PANTHER" id="PTHR34309">
    <property type="entry name" value="SLR1406 PROTEIN"/>
    <property type="match status" value="1"/>
</dbReference>
<dbReference type="Gene3D" id="3.30.450.150">
    <property type="entry name" value="Haem-degrading domain"/>
    <property type="match status" value="1"/>
</dbReference>
<dbReference type="Pfam" id="PF03928">
    <property type="entry name" value="HbpS-like"/>
    <property type="match status" value="1"/>
</dbReference>
<reference evidence="1" key="1">
    <citation type="submission" date="2022-03" db="EMBL/GenBank/DDBJ databases">
        <title>Genomic Encyclopedia of Type Strains, Phase III (KMG-III): the genomes of soil and plant-associated and newly described type strains.</title>
        <authorList>
            <person name="Whitman W."/>
        </authorList>
    </citation>
    <scope>NUCLEOTIDE SEQUENCE</scope>
    <source>
        <strain evidence="1">ANL 6-2</strain>
    </source>
</reference>
<gene>
    <name evidence="1" type="ORF">J2T57_000832</name>
</gene>
<dbReference type="InterPro" id="IPR052517">
    <property type="entry name" value="GlcG_carb_metab_protein"/>
</dbReference>
<dbReference type="EMBL" id="JALJXV010000002">
    <property type="protein sequence ID" value="MCP1673733.1"/>
    <property type="molecule type" value="Genomic_DNA"/>
</dbReference>
<name>A0AAE3G230_9GAMM</name>
<keyword evidence="2" id="KW-1185">Reference proteome</keyword>
<accession>A0AAE3G230</accession>
<dbReference type="PANTHER" id="PTHR34309:SF10">
    <property type="entry name" value="SLR1406 PROTEIN"/>
    <property type="match status" value="1"/>
</dbReference>
<organism evidence="1 2">
    <name type="scientific">Natronocella acetinitrilica</name>
    <dbReference type="NCBI Taxonomy" id="414046"/>
    <lineage>
        <taxon>Bacteria</taxon>
        <taxon>Pseudomonadati</taxon>
        <taxon>Pseudomonadota</taxon>
        <taxon>Gammaproteobacteria</taxon>
        <taxon>Chromatiales</taxon>
        <taxon>Ectothiorhodospiraceae</taxon>
        <taxon>Natronocella</taxon>
    </lineage>
</organism>
<sequence>MPADVFPIKTTLPLEKARVMIAEALAEGRRQKLQPLTVVVVDTGGHVISMDREDGSGILRADVARGKAVASLGIGISSGTIGARNKGRDAFLSGVAAASDGRFIPVGGGVLVLDEQRHVIGAIGASGDTSDADEACVVAGVRAAGYEPGLDAAS</sequence>
<comment type="caution">
    <text evidence="1">The sequence shown here is derived from an EMBL/GenBank/DDBJ whole genome shotgun (WGS) entry which is preliminary data.</text>
</comment>
<dbReference type="SUPFAM" id="SSF143744">
    <property type="entry name" value="GlcG-like"/>
    <property type="match status" value="1"/>
</dbReference>